<accession>A0A844GBJ1</accession>
<dbReference type="AlphaFoldDB" id="A0A844GBJ1"/>
<evidence type="ECO:0000313" key="3">
    <source>
        <dbReference type="Proteomes" id="UP000446658"/>
    </source>
</evidence>
<name>A0A844GBJ1_9NEIS</name>
<reference evidence="2 3" key="1">
    <citation type="submission" date="2019-11" db="EMBL/GenBank/DDBJ databases">
        <title>Draft genome sequence of Paludibacterium sp. dN18-1.</title>
        <authorList>
            <person name="Im W.-T."/>
        </authorList>
    </citation>
    <scope>NUCLEOTIDE SEQUENCE [LARGE SCALE GENOMIC DNA]</scope>
    <source>
        <strain evidence="3">dN 18-1</strain>
    </source>
</reference>
<feature type="compositionally biased region" description="Basic and acidic residues" evidence="1">
    <location>
        <begin position="110"/>
        <end position="119"/>
    </location>
</feature>
<evidence type="ECO:0000313" key="2">
    <source>
        <dbReference type="EMBL" id="MTD32608.1"/>
    </source>
</evidence>
<organism evidence="2 3">
    <name type="scientific">Paludibacterium denitrificans</name>
    <dbReference type="NCBI Taxonomy" id="2675226"/>
    <lineage>
        <taxon>Bacteria</taxon>
        <taxon>Pseudomonadati</taxon>
        <taxon>Pseudomonadota</taxon>
        <taxon>Betaproteobacteria</taxon>
        <taxon>Neisseriales</taxon>
        <taxon>Chromobacteriaceae</taxon>
        <taxon>Paludibacterium</taxon>
    </lineage>
</organism>
<feature type="region of interest" description="Disordered" evidence="1">
    <location>
        <begin position="1"/>
        <end position="22"/>
    </location>
</feature>
<evidence type="ECO:0000256" key="1">
    <source>
        <dbReference type="SAM" id="MobiDB-lite"/>
    </source>
</evidence>
<comment type="caution">
    <text evidence="2">The sequence shown here is derived from an EMBL/GenBank/DDBJ whole genome shotgun (WGS) entry which is preliminary data.</text>
</comment>
<feature type="region of interest" description="Disordered" evidence="1">
    <location>
        <begin position="93"/>
        <end position="119"/>
    </location>
</feature>
<dbReference type="RefSeq" id="WP_230369091.1">
    <property type="nucleotide sequence ID" value="NZ_WLYX01000001.1"/>
</dbReference>
<dbReference type="Proteomes" id="UP000446658">
    <property type="component" value="Unassembled WGS sequence"/>
</dbReference>
<dbReference type="EMBL" id="WLYX01000001">
    <property type="protein sequence ID" value="MTD32608.1"/>
    <property type="molecule type" value="Genomic_DNA"/>
</dbReference>
<gene>
    <name evidence="2" type="ORF">GKE73_02765</name>
</gene>
<proteinExistence type="predicted"/>
<protein>
    <submittedName>
        <fullName evidence="2">Uncharacterized protein</fullName>
    </submittedName>
</protein>
<sequence length="119" mass="13379">MSDMDAWKRQAAQQVNAIQPASPEISKAARIRALLPEIEEAMRRGVSQSDIVATLVDTGLVMTLDELRNAIYRARKRQKKGQKIEAIKATAPETAKQATIKHKSAPSDFRQQRDKPLNW</sequence>
<keyword evidence="3" id="KW-1185">Reference proteome</keyword>